<comment type="caution">
    <text evidence="2">The sequence shown here is derived from an EMBL/GenBank/DDBJ whole genome shotgun (WGS) entry which is preliminary data.</text>
</comment>
<organism evidence="2 3">
    <name type="scientific">Campylobacter showae CSUNSWCD</name>
    <dbReference type="NCBI Taxonomy" id="1244083"/>
    <lineage>
        <taxon>Bacteria</taxon>
        <taxon>Pseudomonadati</taxon>
        <taxon>Campylobacterota</taxon>
        <taxon>Epsilonproteobacteria</taxon>
        <taxon>Campylobacterales</taxon>
        <taxon>Campylobacteraceae</taxon>
        <taxon>Campylobacter</taxon>
    </lineage>
</organism>
<evidence type="ECO:0000256" key="1">
    <source>
        <dbReference type="SAM" id="Phobius"/>
    </source>
</evidence>
<gene>
    <name evidence="2" type="ORF">CSUNSWCD_1411</name>
</gene>
<proteinExistence type="predicted"/>
<dbReference type="PATRIC" id="fig|1244083.3.peg.2391"/>
<reference evidence="2 3" key="1">
    <citation type="journal article" date="2013" name="Genome Announc.">
        <title>Genome Sequence of Campylobacter showae UNSWCD, Isolated from a Patient with Crohn's Disease.</title>
        <authorList>
            <person name="Tay A.P."/>
            <person name="Kaakoush N.O."/>
            <person name="Deshpande N.P."/>
            <person name="Chen Z."/>
            <person name="Mitchell H."/>
            <person name="Wilkins M.R."/>
        </authorList>
    </citation>
    <scope>NUCLEOTIDE SEQUENCE [LARGE SCALE GENOMIC DNA]</scope>
    <source>
        <strain evidence="2 3">CSUNSWCD</strain>
    </source>
</reference>
<accession>M5ID20</accession>
<dbReference type="AlphaFoldDB" id="M5ID20"/>
<feature type="transmembrane region" description="Helical" evidence="1">
    <location>
        <begin position="21"/>
        <end position="40"/>
    </location>
</feature>
<dbReference type="eggNOG" id="ENOG5032QSF">
    <property type="taxonomic scope" value="Bacteria"/>
</dbReference>
<name>M5ID20_9BACT</name>
<evidence type="ECO:0000313" key="2">
    <source>
        <dbReference type="EMBL" id="EKU10172.1"/>
    </source>
</evidence>
<dbReference type="Proteomes" id="UP000011939">
    <property type="component" value="Unassembled WGS sequence"/>
</dbReference>
<dbReference type="EMBL" id="AMZQ01000020">
    <property type="protein sequence ID" value="EKU10172.1"/>
    <property type="molecule type" value="Genomic_DNA"/>
</dbReference>
<keyword evidence="1" id="KW-0812">Transmembrane</keyword>
<dbReference type="STRING" id="1244083.CSUNSWCD_1411"/>
<sequence>MLEKKMNINGQLLNLQTHRKVAKVGMSVTLATVCLTALGLKGRNKSRCAKLHTIAGIAFVGFSLYHAGLYENGFFRNMIVNANKKNAEAKRLASDDQDK</sequence>
<keyword evidence="1" id="KW-0472">Membrane</keyword>
<evidence type="ECO:0000313" key="3">
    <source>
        <dbReference type="Proteomes" id="UP000011939"/>
    </source>
</evidence>
<feature type="transmembrane region" description="Helical" evidence="1">
    <location>
        <begin position="52"/>
        <end position="70"/>
    </location>
</feature>
<evidence type="ECO:0008006" key="4">
    <source>
        <dbReference type="Google" id="ProtNLM"/>
    </source>
</evidence>
<protein>
    <recommendedName>
        <fullName evidence="4">Helicase</fullName>
    </recommendedName>
</protein>
<keyword evidence="1" id="KW-1133">Transmembrane helix</keyword>